<dbReference type="Pfam" id="PF13432">
    <property type="entry name" value="TPR_16"/>
    <property type="match status" value="2"/>
</dbReference>
<keyword evidence="2 3" id="KW-0802">TPR repeat</keyword>
<dbReference type="RefSeq" id="WP_014456173.1">
    <property type="nucleotide sequence ID" value="NC_017098.1"/>
</dbReference>
<evidence type="ECO:0000256" key="2">
    <source>
        <dbReference type="ARBA" id="ARBA00022803"/>
    </source>
</evidence>
<evidence type="ECO:0000256" key="4">
    <source>
        <dbReference type="SAM" id="SignalP"/>
    </source>
</evidence>
<dbReference type="HOGENOM" id="CLU_939781_0_0_12"/>
<dbReference type="PANTHER" id="PTHR44227">
    <property type="match status" value="1"/>
</dbReference>
<dbReference type="PANTHER" id="PTHR44227:SF3">
    <property type="entry name" value="PROTEIN O-MANNOSYL-TRANSFERASE TMTC4"/>
    <property type="match status" value="1"/>
</dbReference>
<dbReference type="EMBL" id="CP003282">
    <property type="protein sequence ID" value="AFG38190.1"/>
    <property type="molecule type" value="Genomic_DNA"/>
</dbReference>
<dbReference type="eggNOG" id="COG0457">
    <property type="taxonomic scope" value="Bacteria"/>
</dbReference>
<sequence>MVSIFRSRICFLVLLLIAAVGCASRQPELARDYYNLGVGYLDQGNYSQAREYFARALDIDPGMTRASYNLARAQLLLDQPDQAVRTLQDLLQLDPDNTLVRETLAYAHGAAGDWQEAASVMSAIAEDQRVSLSGWLNYSVTLLELGRYQAAYDAAGRARAIDPEHTRAQVMLVIAAAYTPDLLDDHENDVDAVVQRVPESKAITLRLGEALEHAERYDAALLLYEAAARTHTAEGEVSFRHAELLIVAAEDQERAAAALSQAVSQGFADVERLQQLVTRLEVDVPEAIRDLINSGE</sequence>
<organism evidence="5 6">
    <name type="scientific">Spirochaeta africana (strain ATCC 700263 / DSM 8902 / Z-7692)</name>
    <dbReference type="NCBI Taxonomy" id="889378"/>
    <lineage>
        <taxon>Bacteria</taxon>
        <taxon>Pseudomonadati</taxon>
        <taxon>Spirochaetota</taxon>
        <taxon>Spirochaetia</taxon>
        <taxon>Spirochaetales</taxon>
        <taxon>Spirochaetaceae</taxon>
        <taxon>Spirochaeta</taxon>
    </lineage>
</organism>
<dbReference type="PROSITE" id="PS50005">
    <property type="entry name" value="TPR"/>
    <property type="match status" value="2"/>
</dbReference>
<proteinExistence type="predicted"/>
<dbReference type="PROSITE" id="PS51257">
    <property type="entry name" value="PROKAR_LIPOPROTEIN"/>
    <property type="match status" value="1"/>
</dbReference>
<evidence type="ECO:0000256" key="1">
    <source>
        <dbReference type="ARBA" id="ARBA00022737"/>
    </source>
</evidence>
<dbReference type="SUPFAM" id="SSF48452">
    <property type="entry name" value="TPR-like"/>
    <property type="match status" value="2"/>
</dbReference>
<dbReference type="PATRIC" id="fig|889378.3.peg.2129"/>
<name>H9UKZ7_SPIAZ</name>
<dbReference type="SMART" id="SM00028">
    <property type="entry name" value="TPR"/>
    <property type="match status" value="3"/>
</dbReference>
<dbReference type="AlphaFoldDB" id="H9UKZ7"/>
<keyword evidence="4" id="KW-0732">Signal</keyword>
<gene>
    <name evidence="5" type="ordered locus">Spiaf_2150</name>
</gene>
<evidence type="ECO:0000256" key="3">
    <source>
        <dbReference type="PROSITE-ProRule" id="PRU00339"/>
    </source>
</evidence>
<keyword evidence="1" id="KW-0677">Repeat</keyword>
<feature type="signal peptide" evidence="4">
    <location>
        <begin position="1"/>
        <end position="25"/>
    </location>
</feature>
<dbReference type="Gene3D" id="1.25.40.10">
    <property type="entry name" value="Tetratricopeptide repeat domain"/>
    <property type="match status" value="1"/>
</dbReference>
<dbReference type="Proteomes" id="UP000007383">
    <property type="component" value="Chromosome"/>
</dbReference>
<feature type="repeat" description="TPR" evidence="3">
    <location>
        <begin position="30"/>
        <end position="63"/>
    </location>
</feature>
<dbReference type="InterPro" id="IPR019734">
    <property type="entry name" value="TPR_rpt"/>
</dbReference>
<feature type="chain" id="PRO_5003623410" evidence="4">
    <location>
        <begin position="26"/>
        <end position="296"/>
    </location>
</feature>
<dbReference type="KEGG" id="sfc:Spiaf_2150"/>
<dbReference type="InterPro" id="IPR011990">
    <property type="entry name" value="TPR-like_helical_dom_sf"/>
</dbReference>
<feature type="repeat" description="TPR" evidence="3">
    <location>
        <begin position="64"/>
        <end position="97"/>
    </location>
</feature>
<protein>
    <submittedName>
        <fullName evidence="5">Tetratricopeptide repeat protein</fullName>
    </submittedName>
</protein>
<dbReference type="STRING" id="889378.Spiaf_2150"/>
<dbReference type="Pfam" id="PF14559">
    <property type="entry name" value="TPR_19"/>
    <property type="match status" value="1"/>
</dbReference>
<evidence type="ECO:0000313" key="5">
    <source>
        <dbReference type="EMBL" id="AFG38190.1"/>
    </source>
</evidence>
<evidence type="ECO:0000313" key="6">
    <source>
        <dbReference type="Proteomes" id="UP000007383"/>
    </source>
</evidence>
<accession>H9UKZ7</accession>
<dbReference type="PROSITE" id="PS50293">
    <property type="entry name" value="TPR_REGION"/>
    <property type="match status" value="1"/>
</dbReference>
<keyword evidence="6" id="KW-1185">Reference proteome</keyword>
<reference evidence="6" key="1">
    <citation type="journal article" date="2013" name="Stand. Genomic Sci.">
        <title>Complete genome sequence of the halophilic bacterium Spirochaeta africana type strain (Z-7692(T)) from the alkaline Lake Magadi in the East African Rift.</title>
        <authorList>
            <person name="Liolos K."/>
            <person name="Abt B."/>
            <person name="Scheuner C."/>
            <person name="Teshima H."/>
            <person name="Held B."/>
            <person name="Lapidus A."/>
            <person name="Nolan M."/>
            <person name="Lucas S."/>
            <person name="Deshpande S."/>
            <person name="Cheng J.F."/>
            <person name="Tapia R."/>
            <person name="Goodwin L.A."/>
            <person name="Pitluck S."/>
            <person name="Pagani I."/>
            <person name="Ivanova N."/>
            <person name="Mavromatis K."/>
            <person name="Mikhailova N."/>
            <person name="Huntemann M."/>
            <person name="Pati A."/>
            <person name="Chen A."/>
            <person name="Palaniappan K."/>
            <person name="Land M."/>
            <person name="Rohde M."/>
            <person name="Tindall B.J."/>
            <person name="Detter J.C."/>
            <person name="Goker M."/>
            <person name="Bristow J."/>
            <person name="Eisen J.A."/>
            <person name="Markowitz V."/>
            <person name="Hugenholtz P."/>
            <person name="Woyke T."/>
            <person name="Klenk H.P."/>
            <person name="Kyrpides N.C."/>
        </authorList>
    </citation>
    <scope>NUCLEOTIDE SEQUENCE</scope>
    <source>
        <strain evidence="6">ATCC 700263 / DSM 8902 / Z-7692</strain>
    </source>
</reference>
<dbReference type="InterPro" id="IPR052346">
    <property type="entry name" value="O-mannosyl-transferase_TMTC"/>
</dbReference>